<dbReference type="InterPro" id="IPR037522">
    <property type="entry name" value="HD_GYP_dom"/>
</dbReference>
<comment type="caution">
    <text evidence="5">The sequence shown here is derived from an EMBL/GenBank/DDBJ whole genome shotgun (WGS) entry which is preliminary data.</text>
</comment>
<dbReference type="PROSITE" id="PS51832">
    <property type="entry name" value="HD_GYP"/>
    <property type="match status" value="1"/>
</dbReference>
<dbReference type="GO" id="GO:0008081">
    <property type="term" value="F:phosphoric diester hydrolase activity"/>
    <property type="evidence" value="ECO:0007669"/>
    <property type="project" value="UniProtKB-ARBA"/>
</dbReference>
<dbReference type="RefSeq" id="WP_129152227.1">
    <property type="nucleotide sequence ID" value="NZ_JBHSDO010000017.1"/>
</dbReference>
<dbReference type="CDD" id="cd18773">
    <property type="entry name" value="PDC1_HK_sensor"/>
    <property type="match status" value="1"/>
</dbReference>
<evidence type="ECO:0000256" key="1">
    <source>
        <dbReference type="SAM" id="MobiDB-lite"/>
    </source>
</evidence>
<protein>
    <recommendedName>
        <fullName evidence="7">Phosphohydrolase</fullName>
    </recommendedName>
</protein>
<dbReference type="GO" id="GO:0016020">
    <property type="term" value="C:membrane"/>
    <property type="evidence" value="ECO:0007669"/>
    <property type="project" value="InterPro"/>
</dbReference>
<evidence type="ECO:0000313" key="6">
    <source>
        <dbReference type="Proteomes" id="UP000290849"/>
    </source>
</evidence>
<dbReference type="InterPro" id="IPR029016">
    <property type="entry name" value="GAF-like_dom_sf"/>
</dbReference>
<feature type="domain" description="HAMP" evidence="3">
    <location>
        <begin position="364"/>
        <end position="418"/>
    </location>
</feature>
<organism evidence="5 6">
    <name type="scientific">Achromobacter aloeverae</name>
    <dbReference type="NCBI Taxonomy" id="1750518"/>
    <lineage>
        <taxon>Bacteria</taxon>
        <taxon>Pseudomonadati</taxon>
        <taxon>Pseudomonadota</taxon>
        <taxon>Betaproteobacteria</taxon>
        <taxon>Burkholderiales</taxon>
        <taxon>Alcaligenaceae</taxon>
        <taxon>Achromobacter</taxon>
    </lineage>
</organism>
<keyword evidence="6" id="KW-1185">Reference proteome</keyword>
<evidence type="ECO:0008006" key="7">
    <source>
        <dbReference type="Google" id="ProtNLM"/>
    </source>
</evidence>
<name>A0A4Q1HGA0_9BURK</name>
<dbReference type="CDD" id="cd00077">
    <property type="entry name" value="HDc"/>
    <property type="match status" value="1"/>
</dbReference>
<evidence type="ECO:0000313" key="5">
    <source>
        <dbReference type="EMBL" id="RXN86058.1"/>
    </source>
</evidence>
<dbReference type="EMBL" id="PYAL01000006">
    <property type="protein sequence ID" value="RXN86058.1"/>
    <property type="molecule type" value="Genomic_DNA"/>
</dbReference>
<accession>A0A4Q1HGA0</accession>
<keyword evidence="2" id="KW-1133">Transmembrane helix</keyword>
<dbReference type="InterPro" id="IPR003660">
    <property type="entry name" value="HAMP_dom"/>
</dbReference>
<gene>
    <name evidence="5" type="ORF">C7R54_20110</name>
</gene>
<feature type="region of interest" description="Disordered" evidence="1">
    <location>
        <begin position="763"/>
        <end position="782"/>
    </location>
</feature>
<feature type="domain" description="HD-GYP" evidence="4">
    <location>
        <begin position="750"/>
        <end position="956"/>
    </location>
</feature>
<dbReference type="PANTHER" id="PTHR43155">
    <property type="entry name" value="CYCLIC DI-GMP PHOSPHODIESTERASE PA4108-RELATED"/>
    <property type="match status" value="1"/>
</dbReference>
<sequence>MASPVQASSPWRDRRLGTHLALVFGATVLVAVLGLVFYVHRQVSGLVEDASHTLFDHMANESRIQINKSISGADDLLQAYAADPQAYDFASASQPAFIERLSILLRSSPFLSAFYVGYDDGGFVLLRRLTSPAARQALAAPDNASYFLEIVQGARMELSFLDHELKTIGRADAPATPFDPRLRDWYQAAKKASTSIITDPYWFFVTNERGVTVARSLDSGAGVVGADLGLADLSQALRQMKDTPSAALLLLNERNEIVASSIPFEQGSAGARASWPSPSIGPDMLAFASAAADGHAKVGTINHQGANWVIRSAPLQSGPWTFRIVKATPSNEMLAGARDLVSVLLWLGVAVAVIAMAVVRIASRSISQPLAQLARDAEHIQRFQFTPAPTEAHTSVREIKSLSQSIGKASATIQRFIEIGHALASERDPVRLMRRLLLETIRVADAEGGVLLMTEDDGATLSVITRDAAPDDTGARAIARHDIDDQVLRALAGQTVTHFDRDDRALPPFLAGLVNPAPLEQARMFRYWVVPLRNHSDAVIGALVLAARVQTGAAPDASLELVRALAGTAAMTLEMTLLLKDRKSLLDAVIRMIANSIDAKSPYTSGHCHRVPMLTAALVEAASRSGSAPFADFNPTEDEWEAIRVASWLHDCGKLVTAEYIVDKATKLETIHDRIHEIRMRFELLKADAWTAYWRGVAEGGDAQALAGVRDATLAELDSDYAFVAACNEGGEAMAEEHIQRLHAIGDRAWTRTLDDRIGISRDEKSRKDLTPAPPLPTREKLLDDRPDHLIAHHDSLLTELGAKAGFTMQRPEHRLNLGERYNLSIGRGTLTTEERYLINQHIKHTIVMLEDLPLTGTMRHVPEYAGGHHEKMDGTGYPRGLRRDDMSVVARIMAIADVFEALTAADRPYKQGKKLSEAIRIMGAMKRDRHLDPDLLDLFLTSEVWREYAKQYMSPDQIDEPDIDAVLAITAAG</sequence>
<evidence type="ECO:0000259" key="4">
    <source>
        <dbReference type="PROSITE" id="PS51832"/>
    </source>
</evidence>
<dbReference type="SMART" id="SM00471">
    <property type="entry name" value="HDc"/>
    <property type="match status" value="1"/>
</dbReference>
<dbReference type="Pfam" id="PF13487">
    <property type="entry name" value="HD_5"/>
    <property type="match status" value="1"/>
</dbReference>
<evidence type="ECO:0000256" key="2">
    <source>
        <dbReference type="SAM" id="Phobius"/>
    </source>
</evidence>
<dbReference type="GO" id="GO:0007165">
    <property type="term" value="P:signal transduction"/>
    <property type="evidence" value="ECO:0007669"/>
    <property type="project" value="InterPro"/>
</dbReference>
<keyword evidence="2" id="KW-0472">Membrane</keyword>
<dbReference type="SUPFAM" id="SSF109604">
    <property type="entry name" value="HD-domain/PDEase-like"/>
    <property type="match status" value="2"/>
</dbReference>
<dbReference type="Gene3D" id="3.30.450.40">
    <property type="match status" value="1"/>
</dbReference>
<dbReference type="InterPro" id="IPR029151">
    <property type="entry name" value="Sensor-like_sf"/>
</dbReference>
<dbReference type="Gene3D" id="1.10.3210.10">
    <property type="entry name" value="Hypothetical protein af1432"/>
    <property type="match status" value="2"/>
</dbReference>
<dbReference type="Gene3D" id="3.30.450.20">
    <property type="entry name" value="PAS domain"/>
    <property type="match status" value="2"/>
</dbReference>
<evidence type="ECO:0000259" key="3">
    <source>
        <dbReference type="PROSITE" id="PS50885"/>
    </source>
</evidence>
<keyword evidence="2" id="KW-0812">Transmembrane</keyword>
<dbReference type="AlphaFoldDB" id="A0A4Q1HGA0"/>
<dbReference type="Proteomes" id="UP000290849">
    <property type="component" value="Unassembled WGS sequence"/>
</dbReference>
<feature type="transmembrane region" description="Helical" evidence="2">
    <location>
        <begin position="340"/>
        <end position="362"/>
    </location>
</feature>
<dbReference type="SUPFAM" id="SSF55781">
    <property type="entry name" value="GAF domain-like"/>
    <property type="match status" value="1"/>
</dbReference>
<reference evidence="5 6" key="1">
    <citation type="journal article" date="2017" name="Int. J. Syst. Evol. Microbiol.">
        <title>Achromobacter aloeverae sp. nov., isolated from the root of Aloe vera (L.) Burm.f.</title>
        <authorList>
            <person name="Kuncharoen N."/>
            <person name="Muramatsu Y."/>
            <person name="Shibata C."/>
            <person name="Kamakura Y."/>
            <person name="Nakagawa Y."/>
            <person name="Tanasupawat S."/>
        </authorList>
    </citation>
    <scope>NUCLEOTIDE SEQUENCE [LARGE SCALE GENOMIC DNA]</scope>
    <source>
        <strain evidence="5 6">AVA-1</strain>
    </source>
</reference>
<dbReference type="PROSITE" id="PS50885">
    <property type="entry name" value="HAMP"/>
    <property type="match status" value="1"/>
</dbReference>
<dbReference type="InterPro" id="IPR003607">
    <property type="entry name" value="HD/PDEase_dom"/>
</dbReference>
<proteinExistence type="predicted"/>
<dbReference type="OrthoDB" id="9763857at2"/>
<dbReference type="SUPFAM" id="SSF103190">
    <property type="entry name" value="Sensory domain-like"/>
    <property type="match status" value="1"/>
</dbReference>
<feature type="transmembrane region" description="Helical" evidence="2">
    <location>
        <begin position="20"/>
        <end position="39"/>
    </location>
</feature>
<dbReference type="Gene3D" id="6.10.340.10">
    <property type="match status" value="1"/>
</dbReference>
<dbReference type="PANTHER" id="PTHR43155:SF2">
    <property type="entry name" value="CYCLIC DI-GMP PHOSPHODIESTERASE PA4108"/>
    <property type="match status" value="1"/>
</dbReference>